<gene>
    <name evidence="3" type="ORF">SAMN02745752_00097</name>
</gene>
<organism evidence="3 4">
    <name type="scientific">Marinospirillum alkaliphilum DSM 21637</name>
    <dbReference type="NCBI Taxonomy" id="1122209"/>
    <lineage>
        <taxon>Bacteria</taxon>
        <taxon>Pseudomonadati</taxon>
        <taxon>Pseudomonadota</taxon>
        <taxon>Gammaproteobacteria</taxon>
        <taxon>Oceanospirillales</taxon>
        <taxon>Oceanospirillaceae</taxon>
        <taxon>Marinospirillum</taxon>
    </lineage>
</organism>
<feature type="transmembrane region" description="Helical" evidence="1">
    <location>
        <begin position="6"/>
        <end position="29"/>
    </location>
</feature>
<name>A0A1K1TEC3_9GAMM</name>
<keyword evidence="1" id="KW-0472">Membrane</keyword>
<keyword evidence="4" id="KW-1185">Reference proteome</keyword>
<dbReference type="RefSeq" id="WP_072324361.1">
    <property type="nucleotide sequence ID" value="NZ_FPJW01000001.1"/>
</dbReference>
<protein>
    <recommendedName>
        <fullName evidence="2">DUF2489 domain-containing protein</fullName>
    </recommendedName>
</protein>
<evidence type="ECO:0000256" key="1">
    <source>
        <dbReference type="SAM" id="Phobius"/>
    </source>
</evidence>
<evidence type="ECO:0000313" key="3">
    <source>
        <dbReference type="EMBL" id="SFW98850.1"/>
    </source>
</evidence>
<dbReference type="STRING" id="1122209.SAMN02745752_00097"/>
<keyword evidence="1" id="KW-0812">Transmembrane</keyword>
<dbReference type="AlphaFoldDB" id="A0A1K1TEC3"/>
<accession>A0A1K1TEC3</accession>
<reference evidence="3 4" key="1">
    <citation type="submission" date="2016-11" db="EMBL/GenBank/DDBJ databases">
        <authorList>
            <person name="Jaros S."/>
            <person name="Januszkiewicz K."/>
            <person name="Wedrychowicz H."/>
        </authorList>
    </citation>
    <scope>NUCLEOTIDE SEQUENCE [LARGE SCALE GENOMIC DNA]</scope>
    <source>
        <strain evidence="3 4">DSM 21637</strain>
    </source>
</reference>
<dbReference type="Pfam" id="PF10675">
    <property type="entry name" value="DUF2489"/>
    <property type="match status" value="1"/>
</dbReference>
<evidence type="ECO:0000313" key="4">
    <source>
        <dbReference type="Proteomes" id="UP000182350"/>
    </source>
</evidence>
<proteinExistence type="predicted"/>
<dbReference type="EMBL" id="FPJW01000001">
    <property type="protein sequence ID" value="SFW98850.1"/>
    <property type="molecule type" value="Genomic_DNA"/>
</dbReference>
<dbReference type="OrthoDB" id="5740155at2"/>
<feature type="domain" description="DUF2489" evidence="2">
    <location>
        <begin position="19"/>
        <end position="148"/>
    </location>
</feature>
<dbReference type="InterPro" id="IPR019617">
    <property type="entry name" value="DUF2489"/>
</dbReference>
<keyword evidence="1" id="KW-1133">Transmembrane helix</keyword>
<dbReference type="Proteomes" id="UP000182350">
    <property type="component" value="Unassembled WGS sequence"/>
</dbReference>
<sequence>MTAQTAGILLAAAIAFLIPLAGYALHLHLEAKRQMMLARESRAKEQQQARDNIMENLLVLVRAIEDRQVNLTEGCLRVRVFLDLLDEGKHVHHEAWAVIDQVHQKARQFATHAEREALPEAEREKQDQQRRALEEQFEAQVHQAAVALREFCEQQGYQAKSPLFVNAADGK</sequence>
<evidence type="ECO:0000259" key="2">
    <source>
        <dbReference type="Pfam" id="PF10675"/>
    </source>
</evidence>